<dbReference type="Pfam" id="PF23559">
    <property type="entry name" value="WHD_DRP"/>
    <property type="match status" value="1"/>
</dbReference>
<accession>A0A0A9SC67</accession>
<reference evidence="2" key="1">
    <citation type="submission" date="2014-09" db="EMBL/GenBank/DDBJ databases">
        <authorList>
            <person name="Magalhaes I.L.F."/>
            <person name="Oliveira U."/>
            <person name="Santos F.R."/>
            <person name="Vidigal T.H.D.A."/>
            <person name="Brescovit A.D."/>
            <person name="Santos A.J."/>
        </authorList>
    </citation>
    <scope>NUCLEOTIDE SEQUENCE</scope>
    <source>
        <tissue evidence="2">Shoot tissue taken approximately 20 cm above the soil surface</tissue>
    </source>
</reference>
<protein>
    <recommendedName>
        <fullName evidence="1">Disease resistance protein winged helix domain-containing protein</fullName>
    </recommendedName>
</protein>
<name>A0A0A9SC67_ARUDO</name>
<dbReference type="InterPro" id="IPR058922">
    <property type="entry name" value="WHD_DRP"/>
</dbReference>
<dbReference type="EMBL" id="GBRH01254027">
    <property type="protein sequence ID" value="JAD43868.1"/>
    <property type="molecule type" value="Transcribed_RNA"/>
</dbReference>
<organism evidence="2">
    <name type="scientific">Arundo donax</name>
    <name type="common">Giant reed</name>
    <name type="synonym">Donax arundinaceus</name>
    <dbReference type="NCBI Taxonomy" id="35708"/>
    <lineage>
        <taxon>Eukaryota</taxon>
        <taxon>Viridiplantae</taxon>
        <taxon>Streptophyta</taxon>
        <taxon>Embryophyta</taxon>
        <taxon>Tracheophyta</taxon>
        <taxon>Spermatophyta</taxon>
        <taxon>Magnoliopsida</taxon>
        <taxon>Liliopsida</taxon>
        <taxon>Poales</taxon>
        <taxon>Poaceae</taxon>
        <taxon>PACMAD clade</taxon>
        <taxon>Arundinoideae</taxon>
        <taxon>Arundineae</taxon>
        <taxon>Arundo</taxon>
    </lineage>
</organism>
<reference evidence="2" key="2">
    <citation type="journal article" date="2015" name="Data Brief">
        <title>Shoot transcriptome of the giant reed, Arundo donax.</title>
        <authorList>
            <person name="Barrero R.A."/>
            <person name="Guerrero F.D."/>
            <person name="Moolhuijzen P."/>
            <person name="Goolsby J.A."/>
            <person name="Tidwell J."/>
            <person name="Bellgard S.E."/>
            <person name="Bellgard M.I."/>
        </authorList>
    </citation>
    <scope>NUCLEOTIDE SEQUENCE</scope>
    <source>
        <tissue evidence="2">Shoot tissue taken approximately 20 cm above the soil surface</tissue>
    </source>
</reference>
<evidence type="ECO:0000313" key="2">
    <source>
        <dbReference type="EMBL" id="JAD43868.1"/>
    </source>
</evidence>
<feature type="domain" description="Disease resistance protein winged helix" evidence="1">
    <location>
        <begin position="2"/>
        <end position="39"/>
    </location>
</feature>
<dbReference type="AlphaFoldDB" id="A0A0A9SC67"/>
<proteinExistence type="predicted"/>
<evidence type="ECO:0000259" key="1">
    <source>
        <dbReference type="Pfam" id="PF23559"/>
    </source>
</evidence>
<sequence length="53" mass="6510">MKRRLVRHWITARFGKRKENKTLEEVAEGYLNELINGQMEAYYKLCRRMSFDE</sequence>